<accession>A0A6J4LPU5</accession>
<protein>
    <submittedName>
        <fullName evidence="2">Ribosome small subunit biogenesis RbfA-release protein RsgA</fullName>
    </submittedName>
</protein>
<feature type="compositionally biased region" description="Basic residues" evidence="1">
    <location>
        <begin position="68"/>
        <end position="85"/>
    </location>
</feature>
<sequence length="123" mass="13352">EPPGARRGRRPGAAGARLASAHAHPSGPRRGAAGRGPQRRPRPLPAGHRRRRPADGRARPRAGPPGGRRGRPRGGRRRHRRRPGRPRPDRARRGAHVAAAPHARRQRPRRAGGGGERRGARGR</sequence>
<proteinExistence type="predicted"/>
<evidence type="ECO:0000313" key="2">
    <source>
        <dbReference type="EMBL" id="CAA9337976.1"/>
    </source>
</evidence>
<feature type="non-terminal residue" evidence="2">
    <location>
        <position position="123"/>
    </location>
</feature>
<dbReference type="AlphaFoldDB" id="A0A6J4LPU5"/>
<feature type="compositionally biased region" description="Basic residues" evidence="1">
    <location>
        <begin position="1"/>
        <end position="10"/>
    </location>
</feature>
<feature type="region of interest" description="Disordered" evidence="1">
    <location>
        <begin position="1"/>
        <end position="123"/>
    </location>
</feature>
<gene>
    <name evidence="2" type="ORF">AVDCRST_MAG16-1669</name>
</gene>
<evidence type="ECO:0000256" key="1">
    <source>
        <dbReference type="SAM" id="MobiDB-lite"/>
    </source>
</evidence>
<feature type="non-terminal residue" evidence="2">
    <location>
        <position position="1"/>
    </location>
</feature>
<reference evidence="2" key="1">
    <citation type="submission" date="2020-02" db="EMBL/GenBank/DDBJ databases">
        <authorList>
            <person name="Meier V. D."/>
        </authorList>
    </citation>
    <scope>NUCLEOTIDE SEQUENCE</scope>
    <source>
        <strain evidence="2">AVDCRST_MAG16</strain>
    </source>
</reference>
<feature type="compositionally biased region" description="Basic residues" evidence="1">
    <location>
        <begin position="37"/>
        <end position="52"/>
    </location>
</feature>
<name>A0A6J4LPU5_9ACTN</name>
<dbReference type="EMBL" id="CADCUE010000147">
    <property type="protein sequence ID" value="CAA9337976.1"/>
    <property type="molecule type" value="Genomic_DNA"/>
</dbReference>
<organism evidence="2">
    <name type="scientific">uncultured Frankineae bacterium</name>
    <dbReference type="NCBI Taxonomy" id="437475"/>
    <lineage>
        <taxon>Bacteria</taxon>
        <taxon>Bacillati</taxon>
        <taxon>Actinomycetota</taxon>
        <taxon>Actinomycetes</taxon>
        <taxon>Frankiales</taxon>
        <taxon>environmental samples</taxon>
    </lineage>
</organism>